<proteinExistence type="predicted"/>
<gene>
    <name evidence="1" type="ORF">TKK_016952</name>
</gene>
<organism evidence="1 2">
    <name type="scientific">Trichogramma kaykai</name>
    <dbReference type="NCBI Taxonomy" id="54128"/>
    <lineage>
        <taxon>Eukaryota</taxon>
        <taxon>Metazoa</taxon>
        <taxon>Ecdysozoa</taxon>
        <taxon>Arthropoda</taxon>
        <taxon>Hexapoda</taxon>
        <taxon>Insecta</taxon>
        <taxon>Pterygota</taxon>
        <taxon>Neoptera</taxon>
        <taxon>Endopterygota</taxon>
        <taxon>Hymenoptera</taxon>
        <taxon>Apocrita</taxon>
        <taxon>Proctotrupomorpha</taxon>
        <taxon>Chalcidoidea</taxon>
        <taxon>Trichogrammatidae</taxon>
        <taxon>Trichogramma</taxon>
    </lineage>
</organism>
<accession>A0ABD2W552</accession>
<dbReference type="AlphaFoldDB" id="A0ABD2W552"/>
<dbReference type="Proteomes" id="UP001627154">
    <property type="component" value="Unassembled WGS sequence"/>
</dbReference>
<evidence type="ECO:0000313" key="1">
    <source>
        <dbReference type="EMBL" id="KAL3387864.1"/>
    </source>
</evidence>
<dbReference type="EMBL" id="JBJJXI010000136">
    <property type="protein sequence ID" value="KAL3387864.1"/>
    <property type="molecule type" value="Genomic_DNA"/>
</dbReference>
<evidence type="ECO:0000313" key="2">
    <source>
        <dbReference type="Proteomes" id="UP001627154"/>
    </source>
</evidence>
<name>A0ABD2W552_9HYME</name>
<keyword evidence="2" id="KW-1185">Reference proteome</keyword>
<reference evidence="1 2" key="1">
    <citation type="journal article" date="2024" name="bioRxiv">
        <title>A reference genome for Trichogramma kaykai: A tiny desert-dwelling parasitoid wasp with competing sex-ratio distorters.</title>
        <authorList>
            <person name="Culotta J."/>
            <person name="Lindsey A.R."/>
        </authorList>
    </citation>
    <scope>NUCLEOTIDE SEQUENCE [LARGE SCALE GENOMIC DNA]</scope>
    <source>
        <strain evidence="1 2">KSX58</strain>
    </source>
</reference>
<protein>
    <submittedName>
        <fullName evidence="1">Uncharacterized protein</fullName>
    </submittedName>
</protein>
<comment type="caution">
    <text evidence="1">The sequence shown here is derived from an EMBL/GenBank/DDBJ whole genome shotgun (WGS) entry which is preliminary data.</text>
</comment>
<sequence>MRLLLTVFYTRSNQTDTICFFSIVHDKNSNCIDYLALIFYIFIAATDSQIVPRDKDTKEYENNYNLTLTSNSRIVQGRMECIKHSRTSKERFDCHARGSFDLSND</sequence>